<organism evidence="1 2">
    <name type="scientific">Pseudomonas phage 22PfluR64PP</name>
    <dbReference type="NCBI Taxonomy" id="2163970"/>
    <lineage>
        <taxon>Viruses</taxon>
        <taxon>Duplodnaviria</taxon>
        <taxon>Heunggongvirae</taxon>
        <taxon>Uroviricota</taxon>
        <taxon>Caudoviricetes</taxon>
        <taxon>Autographivirales</taxon>
        <taxon>Autotranscriptaviridae</taxon>
        <taxon>Studiervirinae</taxon>
        <taxon>Pfluvirus</taxon>
        <taxon>Pfluvirus pv22PfluR64PP</taxon>
        <taxon>Pifdecavirus pv22PfluR64PP</taxon>
    </lineage>
</organism>
<evidence type="ECO:0000313" key="2">
    <source>
        <dbReference type="Proteomes" id="UP000246834"/>
    </source>
</evidence>
<dbReference type="KEGG" id="vg:54991688"/>
<proteinExistence type="predicted"/>
<dbReference type="RefSeq" id="YP_009801178.1">
    <property type="nucleotide sequence ID" value="NC_047965.1"/>
</dbReference>
<name>A0A2S1PDG3_9CAUD</name>
<keyword evidence="2" id="KW-1185">Reference proteome</keyword>
<evidence type="ECO:0000313" key="1">
    <source>
        <dbReference type="EMBL" id="AWH14604.1"/>
    </source>
</evidence>
<protein>
    <submittedName>
        <fullName evidence="1">Uncharacterized protein</fullName>
    </submittedName>
</protein>
<dbReference type="Proteomes" id="UP000246834">
    <property type="component" value="Segment"/>
</dbReference>
<dbReference type="GeneID" id="54991688"/>
<accession>A0A2S1PDG3</accession>
<reference evidence="1" key="1">
    <citation type="submission" date="2018-03" db="EMBL/GenBank/DDBJ databases">
        <authorList>
            <person name="Kolsut J."/>
            <person name="Wojcik E."/>
            <person name="Wojtasik A."/>
            <person name="Dastych J."/>
        </authorList>
    </citation>
    <scope>NUCLEOTIDE SEQUENCE</scope>
</reference>
<reference evidence="1" key="2">
    <citation type="submission" date="2018-11" db="EMBL/GenBank/DDBJ databases">
        <title>Complete genome sequences of new Aeromonas and Pseudomonas phages promising in phage therapy dedicated to aquaculture.</title>
        <authorList>
            <person name="Stanczyk M."/>
        </authorList>
    </citation>
    <scope>NUCLEOTIDE SEQUENCE</scope>
</reference>
<sequence length="107" mass="12018">MKTRTLLLAVTFGMTCIADAEVFEEIAKGREKARKATPEELAELDKGDLYKHSLLVSDKTDEEILNQVLRMSTREFLRDYIPREFSGGGLRAKMGDIKVAVTPKKVS</sequence>
<dbReference type="EMBL" id="MH179472">
    <property type="protein sequence ID" value="AWH14604.1"/>
    <property type="molecule type" value="Genomic_DNA"/>
</dbReference>